<sequence>MPKILITGNGFDLSLGLPTSYSDFINILNSLHNYGDIDFDSVYSNSSNYEQITEKYKVFSFDYEKIETLKIEIQNNLWFQFFQNELEIETWIDFENKIEYVLNNLFTSVKYIKDNIFSKGSLSEDKINYKPLLFNNDVEILQVLKRFNIITLDANFDITLNVNYLIKKYDFFIDVDLNKITQKLIEELKDFKKIFNLYFEVFVFPFYDNQKTRVDKSLFLTITKHYTFNYTPTFEKIYKKVNKTSFLHGKIDSDSNEIVLGINEIPNDDLDKRYFLPFTKYYQKLNNNTDFEFITDFEKRKNSNFQFFFFGHSLDTSDEDYINEVFDFVNNLKSKIKTIVIIHHSKASKSKLLINLLNIRGKDDIQRLMRSKNLIFLNIDSTELKRELRKDISKPPPISIR</sequence>
<name>A0ABW5ZX96_9FLAO</name>
<dbReference type="EMBL" id="JBHUOS010000012">
    <property type="protein sequence ID" value="MFD2917142.1"/>
    <property type="molecule type" value="Genomic_DNA"/>
</dbReference>
<proteinExistence type="predicted"/>
<dbReference type="InterPro" id="IPR025935">
    <property type="entry name" value="AbiH"/>
</dbReference>
<gene>
    <name evidence="1" type="ORF">ACFS29_15930</name>
</gene>
<organism evidence="1 2">
    <name type="scientific">Psychroserpens luteus</name>
    <dbReference type="NCBI Taxonomy" id="1434066"/>
    <lineage>
        <taxon>Bacteria</taxon>
        <taxon>Pseudomonadati</taxon>
        <taxon>Bacteroidota</taxon>
        <taxon>Flavobacteriia</taxon>
        <taxon>Flavobacteriales</taxon>
        <taxon>Flavobacteriaceae</taxon>
        <taxon>Psychroserpens</taxon>
    </lineage>
</organism>
<evidence type="ECO:0000313" key="1">
    <source>
        <dbReference type="EMBL" id="MFD2917142.1"/>
    </source>
</evidence>
<reference evidence="2" key="1">
    <citation type="journal article" date="2019" name="Int. J. Syst. Evol. Microbiol.">
        <title>The Global Catalogue of Microorganisms (GCM) 10K type strain sequencing project: providing services to taxonomists for standard genome sequencing and annotation.</title>
        <authorList>
            <consortium name="The Broad Institute Genomics Platform"/>
            <consortium name="The Broad Institute Genome Sequencing Center for Infectious Disease"/>
            <person name="Wu L."/>
            <person name="Ma J."/>
        </authorList>
    </citation>
    <scope>NUCLEOTIDE SEQUENCE [LARGE SCALE GENOMIC DNA]</scope>
    <source>
        <strain evidence="2">KCTC 32514</strain>
    </source>
</reference>
<protein>
    <submittedName>
        <fullName evidence="1">AbiH family protein</fullName>
    </submittedName>
</protein>
<keyword evidence="2" id="KW-1185">Reference proteome</keyword>
<dbReference type="RefSeq" id="WP_179340038.1">
    <property type="nucleotide sequence ID" value="NZ_JADILU010000017.1"/>
</dbReference>
<comment type="caution">
    <text evidence="1">The sequence shown here is derived from an EMBL/GenBank/DDBJ whole genome shotgun (WGS) entry which is preliminary data.</text>
</comment>
<dbReference type="Pfam" id="PF14253">
    <property type="entry name" value="AbiH"/>
    <property type="match status" value="1"/>
</dbReference>
<dbReference type="Proteomes" id="UP001597548">
    <property type="component" value="Unassembled WGS sequence"/>
</dbReference>
<accession>A0ABW5ZX96</accession>
<evidence type="ECO:0000313" key="2">
    <source>
        <dbReference type="Proteomes" id="UP001597548"/>
    </source>
</evidence>